<evidence type="ECO:0000313" key="14">
    <source>
        <dbReference type="Proteomes" id="UP000182761"/>
    </source>
</evidence>
<feature type="binding site" evidence="10">
    <location>
        <position position="269"/>
    </location>
    <ligand>
        <name>Zn(2+)</name>
        <dbReference type="ChEBI" id="CHEBI:29105"/>
    </ligand>
</feature>
<dbReference type="GO" id="GO:0005737">
    <property type="term" value="C:cytoplasm"/>
    <property type="evidence" value="ECO:0007669"/>
    <property type="project" value="UniProtKB-SubCell"/>
</dbReference>
<protein>
    <recommendedName>
        <fullName evidence="10">Small ribosomal subunit biogenesis GTPase RsgA</fullName>
        <ecNumber evidence="10">3.6.1.-</ecNumber>
    </recommendedName>
</protein>
<keyword evidence="14" id="KW-1185">Reference proteome</keyword>
<reference evidence="13 14" key="1">
    <citation type="submission" date="2016-01" db="EMBL/GenBank/DDBJ databases">
        <authorList>
            <person name="McClelland M."/>
            <person name="Jain A."/>
            <person name="Saraogi P."/>
            <person name="Mendelson R."/>
            <person name="Westerman R."/>
            <person name="SanMiguel P."/>
            <person name="Csonka L."/>
        </authorList>
    </citation>
    <scope>NUCLEOTIDE SEQUENCE [LARGE SCALE GENOMIC DNA]</scope>
    <source>
        <strain evidence="13 14">R-53146</strain>
    </source>
</reference>
<dbReference type="SUPFAM" id="SSF52540">
    <property type="entry name" value="P-loop containing nucleoside triphosphate hydrolases"/>
    <property type="match status" value="1"/>
</dbReference>
<accession>A0A0X3AR85</accession>
<name>A0A0X3AR85_9FLAO</name>
<evidence type="ECO:0000313" key="13">
    <source>
        <dbReference type="EMBL" id="CVK16627.1"/>
    </source>
</evidence>
<dbReference type="Pfam" id="PF03193">
    <property type="entry name" value="RsgA_GTPase"/>
    <property type="match status" value="1"/>
</dbReference>
<dbReference type="PANTHER" id="PTHR32120:SF11">
    <property type="entry name" value="SMALL RIBOSOMAL SUBUNIT BIOGENESIS GTPASE RSGA 1, MITOCHONDRIAL-RELATED"/>
    <property type="match status" value="1"/>
</dbReference>
<keyword evidence="3 10" id="KW-0479">Metal-binding</keyword>
<evidence type="ECO:0000256" key="3">
    <source>
        <dbReference type="ARBA" id="ARBA00022723"/>
    </source>
</evidence>
<comment type="subunit">
    <text evidence="10">Monomer. Associates with 30S ribosomal subunit, binds 16S rRNA.</text>
</comment>
<dbReference type="InterPro" id="IPR012340">
    <property type="entry name" value="NA-bd_OB-fold"/>
</dbReference>
<feature type="binding site" evidence="10">
    <location>
        <position position="271"/>
    </location>
    <ligand>
        <name>Zn(2+)</name>
        <dbReference type="ChEBI" id="CHEBI:29105"/>
    </ligand>
</feature>
<dbReference type="InterPro" id="IPR010914">
    <property type="entry name" value="RsgA_GTPase_dom"/>
</dbReference>
<evidence type="ECO:0000259" key="11">
    <source>
        <dbReference type="PROSITE" id="PS50936"/>
    </source>
</evidence>
<dbReference type="PROSITE" id="PS50936">
    <property type="entry name" value="ENGC_GTPASE"/>
    <property type="match status" value="1"/>
</dbReference>
<dbReference type="EMBL" id="FCOR01000009">
    <property type="protein sequence ID" value="CVK16627.1"/>
    <property type="molecule type" value="Genomic_DNA"/>
</dbReference>
<dbReference type="NCBIfam" id="TIGR00157">
    <property type="entry name" value="ribosome small subunit-dependent GTPase A"/>
    <property type="match status" value="1"/>
</dbReference>
<dbReference type="InterPro" id="IPR030378">
    <property type="entry name" value="G_CP_dom"/>
</dbReference>
<dbReference type="GO" id="GO:0005525">
    <property type="term" value="F:GTP binding"/>
    <property type="evidence" value="ECO:0007669"/>
    <property type="project" value="UniProtKB-UniRule"/>
</dbReference>
<dbReference type="InterPro" id="IPR027417">
    <property type="entry name" value="P-loop_NTPase"/>
</dbReference>
<proteinExistence type="inferred from homology"/>
<dbReference type="GO" id="GO:0046872">
    <property type="term" value="F:metal ion binding"/>
    <property type="evidence" value="ECO:0007669"/>
    <property type="project" value="UniProtKB-KW"/>
</dbReference>
<feature type="domain" description="EngC GTPase" evidence="11">
    <location>
        <begin position="88"/>
        <end position="238"/>
    </location>
</feature>
<feature type="binding site" evidence="10">
    <location>
        <position position="277"/>
    </location>
    <ligand>
        <name>Zn(2+)</name>
        <dbReference type="ChEBI" id="CHEBI:29105"/>
    </ligand>
</feature>
<keyword evidence="1 10" id="KW-0963">Cytoplasm</keyword>
<dbReference type="GO" id="GO:0019843">
    <property type="term" value="F:rRNA binding"/>
    <property type="evidence" value="ECO:0007669"/>
    <property type="project" value="UniProtKB-KW"/>
</dbReference>
<dbReference type="Gene3D" id="1.10.40.50">
    <property type="entry name" value="Probable gtpase engc, domain 3"/>
    <property type="match status" value="1"/>
</dbReference>
<keyword evidence="9 10" id="KW-0342">GTP-binding</keyword>
<dbReference type="CDD" id="cd04466">
    <property type="entry name" value="S1_YloQ_GTPase"/>
    <property type="match status" value="1"/>
</dbReference>
<feature type="binding site" evidence="10">
    <location>
        <begin position="128"/>
        <end position="131"/>
    </location>
    <ligand>
        <name>GTP</name>
        <dbReference type="ChEBI" id="CHEBI:37565"/>
    </ligand>
</feature>
<comment type="cofactor">
    <cofactor evidence="10">
        <name>Zn(2+)</name>
        <dbReference type="ChEBI" id="CHEBI:29105"/>
    </cofactor>
    <text evidence="10">Binds 1 zinc ion per subunit.</text>
</comment>
<dbReference type="HAMAP" id="MF_01820">
    <property type="entry name" value="GTPase_RsgA"/>
    <property type="match status" value="1"/>
</dbReference>
<dbReference type="SUPFAM" id="SSF50249">
    <property type="entry name" value="Nucleic acid-binding proteins"/>
    <property type="match status" value="1"/>
</dbReference>
<comment type="function">
    <text evidence="10">One of several proteins that assist in the late maturation steps of the functional core of the 30S ribosomal subunit. Helps release RbfA from mature subunits. May play a role in the assembly of ribosomal proteins into the subunit. Circularly permuted GTPase that catalyzes slow GTP hydrolysis, GTPase activity is stimulated by the 30S ribosomal subunit.</text>
</comment>
<evidence type="ECO:0000256" key="4">
    <source>
        <dbReference type="ARBA" id="ARBA00022730"/>
    </source>
</evidence>
<keyword evidence="2 10" id="KW-0690">Ribosome biogenesis</keyword>
<keyword evidence="6 10" id="KW-0378">Hydrolase</keyword>
<keyword evidence="5 10" id="KW-0547">Nucleotide-binding</keyword>
<feature type="binding site" evidence="10">
    <location>
        <begin position="182"/>
        <end position="190"/>
    </location>
    <ligand>
        <name>GTP</name>
        <dbReference type="ChEBI" id="CHEBI:37565"/>
    </ligand>
</feature>
<dbReference type="Pfam" id="PF16745">
    <property type="entry name" value="RsgA_N"/>
    <property type="match status" value="1"/>
</dbReference>
<organism evidence="13 14">
    <name type="scientific">Apibacter mensalis</name>
    <dbReference type="NCBI Taxonomy" id="1586267"/>
    <lineage>
        <taxon>Bacteria</taxon>
        <taxon>Pseudomonadati</taxon>
        <taxon>Bacteroidota</taxon>
        <taxon>Flavobacteriia</taxon>
        <taxon>Flavobacteriales</taxon>
        <taxon>Weeksellaceae</taxon>
        <taxon>Apibacter</taxon>
    </lineage>
</organism>
<dbReference type="RefSeq" id="WP_055425814.1">
    <property type="nucleotide sequence ID" value="NZ_FCOR01000009.1"/>
</dbReference>
<evidence type="ECO:0000256" key="6">
    <source>
        <dbReference type="ARBA" id="ARBA00022801"/>
    </source>
</evidence>
<feature type="domain" description="CP-type G" evidence="12">
    <location>
        <begin position="79"/>
        <end position="240"/>
    </location>
</feature>
<dbReference type="CDD" id="cd01854">
    <property type="entry name" value="YjeQ_EngC"/>
    <property type="match status" value="1"/>
</dbReference>
<evidence type="ECO:0000256" key="8">
    <source>
        <dbReference type="ARBA" id="ARBA00022884"/>
    </source>
</evidence>
<evidence type="ECO:0000256" key="10">
    <source>
        <dbReference type="HAMAP-Rule" id="MF_01820"/>
    </source>
</evidence>
<dbReference type="Gene3D" id="2.40.50.140">
    <property type="entry name" value="Nucleic acid-binding proteins"/>
    <property type="match status" value="1"/>
</dbReference>
<dbReference type="AlphaFoldDB" id="A0A0X3AR85"/>
<evidence type="ECO:0000256" key="5">
    <source>
        <dbReference type="ARBA" id="ARBA00022741"/>
    </source>
</evidence>
<dbReference type="PROSITE" id="PS51721">
    <property type="entry name" value="G_CP"/>
    <property type="match status" value="1"/>
</dbReference>
<feature type="binding site" evidence="10">
    <location>
        <position position="264"/>
    </location>
    <ligand>
        <name>Zn(2+)</name>
        <dbReference type="ChEBI" id="CHEBI:29105"/>
    </ligand>
</feature>
<dbReference type="OrthoDB" id="9809485at2"/>
<evidence type="ECO:0000256" key="7">
    <source>
        <dbReference type="ARBA" id="ARBA00022833"/>
    </source>
</evidence>
<keyword evidence="4 10" id="KW-0699">rRNA-binding</keyword>
<keyword evidence="7 10" id="KW-0862">Zinc</keyword>
<gene>
    <name evidence="10" type="primary">rsgA</name>
    <name evidence="13" type="ORF">Ga0061079_10917</name>
</gene>
<evidence type="ECO:0000256" key="9">
    <source>
        <dbReference type="ARBA" id="ARBA00023134"/>
    </source>
</evidence>
<comment type="similarity">
    <text evidence="10">Belongs to the TRAFAC class YlqF/YawG GTPase family. RsgA subfamily.</text>
</comment>
<dbReference type="GO" id="GO:0042274">
    <property type="term" value="P:ribosomal small subunit biogenesis"/>
    <property type="evidence" value="ECO:0007669"/>
    <property type="project" value="UniProtKB-UniRule"/>
</dbReference>
<dbReference type="GO" id="GO:0003924">
    <property type="term" value="F:GTPase activity"/>
    <property type="evidence" value="ECO:0007669"/>
    <property type="project" value="UniProtKB-UniRule"/>
</dbReference>
<dbReference type="STRING" id="1586267.GCA_001418685_01490"/>
<keyword evidence="8 10" id="KW-0694">RNA-binding</keyword>
<comment type="subcellular location">
    <subcellularLocation>
        <location evidence="10">Cytoplasm</location>
    </subcellularLocation>
</comment>
<dbReference type="InterPro" id="IPR004881">
    <property type="entry name" value="Ribosome_biogen_GTPase_RsgA"/>
</dbReference>
<evidence type="ECO:0000256" key="1">
    <source>
        <dbReference type="ARBA" id="ARBA00022490"/>
    </source>
</evidence>
<evidence type="ECO:0000256" key="2">
    <source>
        <dbReference type="ARBA" id="ARBA00022517"/>
    </source>
</evidence>
<dbReference type="EC" id="3.6.1.-" evidence="10"/>
<sequence length="304" mass="34938">MNEAIVLKSTGSWYLVKDINSGKVYDARIRGKFKKEKIRSTNPLAVGDRVHFELEDNDVAWITKINLRKNYIIRKSVNLSKETHIIASNIDLACIIFTLKYPQTSLGFLNRCLITCEAYQIPALIVFNKIDLLSEAELTELQEIEEIYLNIGYNTLRISALTKASIEELKNRVKDKTSVFLGHSGSGKSSTINALQEDLNLKTATISNYNEKGKHTTTFAQMYEWDFGGNIIDIPGIKEFELVDIHKEELQDYFPEILRYKPYCKYNNCLHINEPQCAIIESVKNGKISEKRYSHYLKLIQELN</sequence>
<dbReference type="Gene3D" id="3.40.50.300">
    <property type="entry name" value="P-loop containing nucleotide triphosphate hydrolases"/>
    <property type="match status" value="1"/>
</dbReference>
<evidence type="ECO:0000259" key="12">
    <source>
        <dbReference type="PROSITE" id="PS51721"/>
    </source>
</evidence>
<dbReference type="PANTHER" id="PTHR32120">
    <property type="entry name" value="SMALL RIBOSOMAL SUBUNIT BIOGENESIS GTPASE RSGA"/>
    <property type="match status" value="1"/>
</dbReference>
<dbReference type="InterPro" id="IPR031944">
    <property type="entry name" value="RsgA_N"/>
</dbReference>
<dbReference type="Proteomes" id="UP000182761">
    <property type="component" value="Unassembled WGS sequence"/>
</dbReference>